<dbReference type="RefSeq" id="WP_200234216.1">
    <property type="nucleotide sequence ID" value="NZ_NRRV01000006.1"/>
</dbReference>
<dbReference type="SUPFAM" id="SSF51735">
    <property type="entry name" value="NAD(P)-binding Rossmann-fold domains"/>
    <property type="match status" value="1"/>
</dbReference>
<proteinExistence type="inferred from homology"/>
<dbReference type="Gene3D" id="3.40.50.720">
    <property type="entry name" value="NAD(P)-binding Rossmann-like Domain"/>
    <property type="match status" value="1"/>
</dbReference>
<dbReference type="PANTHER" id="PTHR43477">
    <property type="entry name" value="DIHYDROANTICAPSIN 7-DEHYDROGENASE"/>
    <property type="match status" value="1"/>
</dbReference>
<dbReference type="InterPro" id="IPR057326">
    <property type="entry name" value="KR_dom"/>
</dbReference>
<name>A0ABS1CEF0_9GAMM</name>
<keyword evidence="2" id="KW-0560">Oxidoreductase</keyword>
<evidence type="ECO:0000313" key="5">
    <source>
        <dbReference type="Proteomes" id="UP000748752"/>
    </source>
</evidence>
<dbReference type="CDD" id="cd05233">
    <property type="entry name" value="SDR_c"/>
    <property type="match status" value="1"/>
</dbReference>
<comment type="caution">
    <text evidence="4">The sequence shown here is derived from an EMBL/GenBank/DDBJ whole genome shotgun (WGS) entry which is preliminary data.</text>
</comment>
<organism evidence="4 5">
    <name type="scientific">Thiohalocapsa halophila</name>
    <dbReference type="NCBI Taxonomy" id="69359"/>
    <lineage>
        <taxon>Bacteria</taxon>
        <taxon>Pseudomonadati</taxon>
        <taxon>Pseudomonadota</taxon>
        <taxon>Gammaproteobacteria</taxon>
        <taxon>Chromatiales</taxon>
        <taxon>Chromatiaceae</taxon>
        <taxon>Thiohalocapsa</taxon>
    </lineage>
</organism>
<evidence type="ECO:0000256" key="2">
    <source>
        <dbReference type="ARBA" id="ARBA00023002"/>
    </source>
</evidence>
<comment type="similarity">
    <text evidence="1">Belongs to the short-chain dehydrogenases/reductases (SDR) family.</text>
</comment>
<protein>
    <submittedName>
        <fullName evidence="4">Oxidoreductase</fullName>
    </submittedName>
</protein>
<dbReference type="InterPro" id="IPR002347">
    <property type="entry name" value="SDR_fam"/>
</dbReference>
<dbReference type="Proteomes" id="UP000748752">
    <property type="component" value="Unassembled WGS sequence"/>
</dbReference>
<dbReference type="EMBL" id="NRRV01000006">
    <property type="protein sequence ID" value="MBK1629874.1"/>
    <property type="molecule type" value="Genomic_DNA"/>
</dbReference>
<dbReference type="InterPro" id="IPR036291">
    <property type="entry name" value="NAD(P)-bd_dom_sf"/>
</dbReference>
<evidence type="ECO:0000256" key="1">
    <source>
        <dbReference type="ARBA" id="ARBA00006484"/>
    </source>
</evidence>
<evidence type="ECO:0000259" key="3">
    <source>
        <dbReference type="SMART" id="SM00822"/>
    </source>
</evidence>
<dbReference type="PRINTS" id="PR00081">
    <property type="entry name" value="GDHRDH"/>
</dbReference>
<accession>A0ABS1CEF0</accession>
<dbReference type="Pfam" id="PF13561">
    <property type="entry name" value="adh_short_C2"/>
    <property type="match status" value="1"/>
</dbReference>
<feature type="domain" description="Ketoreductase" evidence="3">
    <location>
        <begin position="3"/>
        <end position="167"/>
    </location>
</feature>
<gene>
    <name evidence="4" type="ORF">CKO31_03780</name>
</gene>
<reference evidence="4 5" key="1">
    <citation type="journal article" date="2020" name="Microorganisms">
        <title>Osmotic Adaptation and Compatible Solute Biosynthesis of Phototrophic Bacteria as Revealed from Genome Analyses.</title>
        <authorList>
            <person name="Imhoff J.F."/>
            <person name="Rahn T."/>
            <person name="Kunzel S."/>
            <person name="Keller A."/>
            <person name="Neulinger S.C."/>
        </authorList>
    </citation>
    <scope>NUCLEOTIDE SEQUENCE [LARGE SCALE GENOMIC DNA]</scope>
    <source>
        <strain evidence="4 5">DSM 6210</strain>
    </source>
</reference>
<evidence type="ECO:0000313" key="4">
    <source>
        <dbReference type="EMBL" id="MBK1629874.1"/>
    </source>
</evidence>
<keyword evidence="5" id="KW-1185">Reference proteome</keyword>
<dbReference type="InterPro" id="IPR051122">
    <property type="entry name" value="SDR_DHRS6-like"/>
</dbReference>
<sequence>MSKHFLIIGASSGIGAALLEQLVARGNTVTHLSREPERAPDLPGITGVHWDLRSEPLPVDALPERLDGVAYCPGGIRLKPFQRLKEQDFNEEWELNLMGAVRTLQAVLPALKRSETASVLLFSTVAVQTGMPFHAAVAAAKGAVEGLTRSLAAEWAPAIRVNAIAPTLTDTPLAERLLGSEDKRQAAMDRHPLKRVNDPGDVARAGAWLLADAPAVTGQVIQVDGGLSSVRVF</sequence>
<dbReference type="PANTHER" id="PTHR43477:SF1">
    <property type="entry name" value="DIHYDROANTICAPSIN 7-DEHYDROGENASE"/>
    <property type="match status" value="1"/>
</dbReference>
<dbReference type="SMART" id="SM00822">
    <property type="entry name" value="PKS_KR"/>
    <property type="match status" value="1"/>
</dbReference>